<gene>
    <name evidence="2" type="ORF">FH715_01990</name>
</gene>
<organism evidence="2 3">
    <name type="scientific">Streptomyces sedi</name>
    <dbReference type="NCBI Taxonomy" id="555059"/>
    <lineage>
        <taxon>Bacteria</taxon>
        <taxon>Bacillati</taxon>
        <taxon>Actinomycetota</taxon>
        <taxon>Actinomycetes</taxon>
        <taxon>Kitasatosporales</taxon>
        <taxon>Streptomycetaceae</taxon>
        <taxon>Streptomyces</taxon>
    </lineage>
</organism>
<proteinExistence type="predicted"/>
<feature type="region of interest" description="Disordered" evidence="1">
    <location>
        <begin position="1"/>
        <end position="25"/>
    </location>
</feature>
<dbReference type="OrthoDB" id="279684at2"/>
<sequence length="436" mass="47405">MGQPGAAAAPPPRTPVDETPRRRRFPATLLPAPEGLRRPEIFDPALKHFPGAFRAGEPVFDDPAARDAWHLARRTALDLVLAGVAGGRWADHLVLRGSALLAGWFGEAARDPGDLDFVVTPAEWAMDGPETSGLLTDLARDAEAAARAHAGAHAGVAIDAAGAAVEDIWTYDRVPGRRMVLPWTAPGTPGGTVQLDLVFNEPLPEPPEPVRSRPLGEGPGALVLGVSPGLSLAWKLLWVVSDMHVQGKDIYDALLLAEDTPPDFDLVRAAFLAVPSTEGERLTPPGDWWISWLGDMGVEWEHFEREYPELAARTADYEPRLRRVVAPLLAEADRPGDTPHRRWARWLAPLIDEARARDPRERAAALGELAVEGPSGLTAAVVILRELAGAEAPSVRETMETVLAADERWSWLRSRPHLLRFTLSDLGEEQDDRPDG</sequence>
<evidence type="ECO:0000313" key="3">
    <source>
        <dbReference type="Proteomes" id="UP000311713"/>
    </source>
</evidence>
<keyword evidence="2" id="KW-0808">Transferase</keyword>
<reference evidence="2 3" key="1">
    <citation type="submission" date="2019-06" db="EMBL/GenBank/DDBJ databases">
        <title>Draft genome of Streptomyces sedi sp. JCM16909.</title>
        <authorList>
            <person name="Klykleung N."/>
            <person name="Tanasupawat S."/>
            <person name="Kudo T."/>
            <person name="Yuki M."/>
            <person name="Ohkuma M."/>
        </authorList>
    </citation>
    <scope>NUCLEOTIDE SEQUENCE [LARGE SCALE GENOMIC DNA]</scope>
    <source>
        <strain evidence="2 3">JCM 16909</strain>
    </source>
</reference>
<comment type="caution">
    <text evidence="2">The sequence shown here is derived from an EMBL/GenBank/DDBJ whole genome shotgun (WGS) entry which is preliminary data.</text>
</comment>
<dbReference type="Pfam" id="PF08843">
    <property type="entry name" value="AbiEii"/>
    <property type="match status" value="1"/>
</dbReference>
<evidence type="ECO:0000313" key="2">
    <source>
        <dbReference type="EMBL" id="TNM34657.1"/>
    </source>
</evidence>
<accession>A0A5C4VFE6</accession>
<dbReference type="Proteomes" id="UP000311713">
    <property type="component" value="Unassembled WGS sequence"/>
</dbReference>
<dbReference type="InterPro" id="IPR014942">
    <property type="entry name" value="AbiEii"/>
</dbReference>
<dbReference type="GO" id="GO:0016740">
    <property type="term" value="F:transferase activity"/>
    <property type="evidence" value="ECO:0007669"/>
    <property type="project" value="UniProtKB-KW"/>
</dbReference>
<name>A0A5C4VFE6_9ACTN</name>
<keyword evidence="3" id="KW-1185">Reference proteome</keyword>
<evidence type="ECO:0000256" key="1">
    <source>
        <dbReference type="SAM" id="MobiDB-lite"/>
    </source>
</evidence>
<dbReference type="AlphaFoldDB" id="A0A5C4VFE6"/>
<dbReference type="EMBL" id="VDGT01000001">
    <property type="protein sequence ID" value="TNM34657.1"/>
    <property type="molecule type" value="Genomic_DNA"/>
</dbReference>
<protein>
    <submittedName>
        <fullName evidence="2">Nucleotidyl transferase AbiEii/AbiGii toxin family protein</fullName>
    </submittedName>
</protein>